<comment type="caution">
    <text evidence="2">The sequence shown here is derived from an EMBL/GenBank/DDBJ whole genome shotgun (WGS) entry which is preliminary data.</text>
</comment>
<keyword evidence="1" id="KW-0812">Transmembrane</keyword>
<dbReference type="Proteomes" id="UP001391051">
    <property type="component" value="Unassembled WGS sequence"/>
</dbReference>
<dbReference type="GeneID" id="92080459"/>
<protein>
    <submittedName>
        <fullName evidence="2">Uncharacterized protein</fullName>
    </submittedName>
</protein>
<dbReference type="RefSeq" id="XP_066696888.1">
    <property type="nucleotide sequence ID" value="XM_066847397.1"/>
</dbReference>
<evidence type="ECO:0000256" key="1">
    <source>
        <dbReference type="SAM" id="Phobius"/>
    </source>
</evidence>
<feature type="transmembrane region" description="Helical" evidence="1">
    <location>
        <begin position="15"/>
        <end position="34"/>
    </location>
</feature>
<sequence length="124" mass="13990">MELNRHRAFKSPDPGISRFCLGMAAIAFTAILMARHRRDQTFEPRVPKEEYAFFWAKLLGAFAQAALLVIHGDLLPFEPFGRWVRYEQKHGGNFYRASPLCAGVVGVCAVLLYNVVFGGQDFPQ</sequence>
<proteinExistence type="predicted"/>
<reference evidence="2 3" key="1">
    <citation type="submission" date="2023-01" db="EMBL/GenBank/DDBJ databases">
        <title>Analysis of 21 Apiospora genomes using comparative genomics revels a genus with tremendous synthesis potential of carbohydrate active enzymes and secondary metabolites.</title>
        <authorList>
            <person name="Sorensen T."/>
        </authorList>
    </citation>
    <scope>NUCLEOTIDE SEQUENCE [LARGE SCALE GENOMIC DNA]</scope>
    <source>
        <strain evidence="2 3">CBS 24483</strain>
    </source>
</reference>
<feature type="transmembrane region" description="Helical" evidence="1">
    <location>
        <begin position="94"/>
        <end position="116"/>
    </location>
</feature>
<feature type="transmembrane region" description="Helical" evidence="1">
    <location>
        <begin position="54"/>
        <end position="74"/>
    </location>
</feature>
<organism evidence="2 3">
    <name type="scientific">Apiospora aurea</name>
    <dbReference type="NCBI Taxonomy" id="335848"/>
    <lineage>
        <taxon>Eukaryota</taxon>
        <taxon>Fungi</taxon>
        <taxon>Dikarya</taxon>
        <taxon>Ascomycota</taxon>
        <taxon>Pezizomycotina</taxon>
        <taxon>Sordariomycetes</taxon>
        <taxon>Xylariomycetidae</taxon>
        <taxon>Amphisphaeriales</taxon>
        <taxon>Apiosporaceae</taxon>
        <taxon>Apiospora</taxon>
    </lineage>
</organism>
<name>A0ABR1Q525_9PEZI</name>
<keyword evidence="1" id="KW-1133">Transmembrane helix</keyword>
<evidence type="ECO:0000313" key="2">
    <source>
        <dbReference type="EMBL" id="KAK7946854.1"/>
    </source>
</evidence>
<evidence type="ECO:0000313" key="3">
    <source>
        <dbReference type="Proteomes" id="UP001391051"/>
    </source>
</evidence>
<gene>
    <name evidence="2" type="ORF">PG986_011175</name>
</gene>
<accession>A0ABR1Q525</accession>
<keyword evidence="1" id="KW-0472">Membrane</keyword>
<keyword evidence="3" id="KW-1185">Reference proteome</keyword>
<dbReference type="EMBL" id="JAQQWE010000007">
    <property type="protein sequence ID" value="KAK7946854.1"/>
    <property type="molecule type" value="Genomic_DNA"/>
</dbReference>